<dbReference type="PANTHER" id="PTHR33568">
    <property type="entry name" value="DNA POLYMERASE"/>
    <property type="match status" value="1"/>
</dbReference>
<reference evidence="2 3" key="1">
    <citation type="submission" date="2021-06" db="EMBL/GenBank/DDBJ databases">
        <title>Caerostris extrusa draft genome.</title>
        <authorList>
            <person name="Kono N."/>
            <person name="Arakawa K."/>
        </authorList>
    </citation>
    <scope>NUCLEOTIDE SEQUENCE [LARGE SCALE GENOMIC DNA]</scope>
</reference>
<feature type="domain" description="Helitron helicase-like" evidence="1">
    <location>
        <begin position="1"/>
        <end position="78"/>
    </location>
</feature>
<dbReference type="EMBL" id="BPLR01004616">
    <property type="protein sequence ID" value="GIX96186.1"/>
    <property type="molecule type" value="Genomic_DNA"/>
</dbReference>
<keyword evidence="3" id="KW-1185">Reference proteome</keyword>
<accession>A0AAV4PJB6</accession>
<protein>
    <submittedName>
        <fullName evidence="2">Helitron_like_N domain-containing protein</fullName>
    </submittedName>
</protein>
<proteinExistence type="predicted"/>
<comment type="caution">
    <text evidence="2">The sequence shown here is derived from an EMBL/GenBank/DDBJ whole genome shotgun (WGS) entry which is preliminary data.</text>
</comment>
<evidence type="ECO:0000313" key="2">
    <source>
        <dbReference type="EMBL" id="GIX96186.1"/>
    </source>
</evidence>
<dbReference type="PANTHER" id="PTHR33568:SF3">
    <property type="entry name" value="DNA-DIRECTED DNA POLYMERASE"/>
    <property type="match status" value="1"/>
</dbReference>
<dbReference type="InterPro" id="IPR025476">
    <property type="entry name" value="Helitron_helicase-like"/>
</dbReference>
<dbReference type="Proteomes" id="UP001054945">
    <property type="component" value="Unassembled WGS sequence"/>
</dbReference>
<name>A0AAV4PJB6_CAEEX</name>
<organism evidence="2 3">
    <name type="scientific">Caerostris extrusa</name>
    <name type="common">Bark spider</name>
    <name type="synonym">Caerostris bankana</name>
    <dbReference type="NCBI Taxonomy" id="172846"/>
    <lineage>
        <taxon>Eukaryota</taxon>
        <taxon>Metazoa</taxon>
        <taxon>Ecdysozoa</taxon>
        <taxon>Arthropoda</taxon>
        <taxon>Chelicerata</taxon>
        <taxon>Arachnida</taxon>
        <taxon>Araneae</taxon>
        <taxon>Araneomorphae</taxon>
        <taxon>Entelegynae</taxon>
        <taxon>Araneoidea</taxon>
        <taxon>Araneidae</taxon>
        <taxon>Caerostris</taxon>
    </lineage>
</organism>
<evidence type="ECO:0000259" key="1">
    <source>
        <dbReference type="Pfam" id="PF14214"/>
    </source>
</evidence>
<sequence>MYAKIESKRLRFLRFNQVKLRSEDYIHLQDAIIGNNAENLNTNNIANAFILPSSYIGSPRNMQEYIQDAMTYVRHYGQNITKDFKDVDTYFDLILCRVIPTSALYLPVLPYRCQGKLKFPLCRTCTENMQQTACTHSNEERSIIGTWVNKYFVYPIGHPEIITKDFKDEDSYFCYDANGRGKWTFSGPYGSNLALEVDSNAKENKIEKVTPEEACVARSTPPTRRWM</sequence>
<dbReference type="Pfam" id="PF14214">
    <property type="entry name" value="Helitron_like_N"/>
    <property type="match status" value="1"/>
</dbReference>
<dbReference type="AlphaFoldDB" id="A0AAV4PJB6"/>
<gene>
    <name evidence="2" type="primary">evm_004144</name>
    <name evidence="2" type="ORF">CEXT_585481</name>
</gene>
<evidence type="ECO:0000313" key="3">
    <source>
        <dbReference type="Proteomes" id="UP001054945"/>
    </source>
</evidence>